<dbReference type="GeneID" id="89565307"/>
<dbReference type="InterPro" id="IPR018198">
    <property type="entry name" value="ATP_PRibTrfase_CS"/>
</dbReference>
<dbReference type="PROSITE" id="PS01316">
    <property type="entry name" value="ATP_P_PHORIBOSYLTR"/>
    <property type="match status" value="1"/>
</dbReference>
<evidence type="ECO:0000256" key="3">
    <source>
        <dbReference type="ARBA" id="ARBA00004667"/>
    </source>
</evidence>
<dbReference type="EMBL" id="CACRUE010000033">
    <property type="protein sequence ID" value="VYU36254.1"/>
    <property type="molecule type" value="Genomic_DNA"/>
</dbReference>
<evidence type="ECO:0000313" key="19">
    <source>
        <dbReference type="Proteomes" id="UP001299409"/>
    </source>
</evidence>
<evidence type="ECO:0000256" key="8">
    <source>
        <dbReference type="ARBA" id="ARBA00022605"/>
    </source>
</evidence>
<evidence type="ECO:0000256" key="12">
    <source>
        <dbReference type="ARBA" id="ARBA00022840"/>
    </source>
</evidence>
<comment type="domain">
    <text evidence="15">Lacks the C-terminal regulatory region which is replaced by HisZ.</text>
</comment>
<comment type="catalytic activity">
    <reaction evidence="1 15">
        <text>1-(5-phospho-beta-D-ribosyl)-ATP + diphosphate = 5-phospho-alpha-D-ribose 1-diphosphate + ATP</text>
        <dbReference type="Rhea" id="RHEA:18473"/>
        <dbReference type="ChEBI" id="CHEBI:30616"/>
        <dbReference type="ChEBI" id="CHEBI:33019"/>
        <dbReference type="ChEBI" id="CHEBI:58017"/>
        <dbReference type="ChEBI" id="CHEBI:73183"/>
        <dbReference type="EC" id="2.4.2.17"/>
    </reaction>
</comment>
<evidence type="ECO:0000256" key="14">
    <source>
        <dbReference type="ARBA" id="ARBA00024861"/>
    </source>
</evidence>
<dbReference type="EC" id="2.4.2.17" evidence="5 15"/>
<keyword evidence="13 15" id="KW-0368">Histidine biosynthesis</keyword>
<comment type="subunit">
    <text evidence="15">Heteromultimer composed of HisG and HisZ subunits.</text>
</comment>
<dbReference type="CDD" id="cd13595">
    <property type="entry name" value="PBP2_HisGs"/>
    <property type="match status" value="1"/>
</dbReference>
<evidence type="ECO:0000256" key="13">
    <source>
        <dbReference type="ARBA" id="ARBA00023102"/>
    </source>
</evidence>
<evidence type="ECO:0000256" key="4">
    <source>
        <dbReference type="ARBA" id="ARBA00009489"/>
    </source>
</evidence>
<evidence type="ECO:0000256" key="9">
    <source>
        <dbReference type="ARBA" id="ARBA00022676"/>
    </source>
</evidence>
<evidence type="ECO:0000256" key="7">
    <source>
        <dbReference type="ARBA" id="ARBA00022490"/>
    </source>
</evidence>
<dbReference type="GO" id="GO:0005524">
    <property type="term" value="F:ATP binding"/>
    <property type="evidence" value="ECO:0007669"/>
    <property type="project" value="UniProtKB-KW"/>
</dbReference>
<evidence type="ECO:0000313" key="18">
    <source>
        <dbReference type="EMBL" id="VYU36254.1"/>
    </source>
</evidence>
<dbReference type="InterPro" id="IPR001348">
    <property type="entry name" value="ATP_PRibTrfase_HisG"/>
</dbReference>
<dbReference type="AlphaFoldDB" id="A0A6N3E8N4"/>
<evidence type="ECO:0000256" key="1">
    <source>
        <dbReference type="ARBA" id="ARBA00000915"/>
    </source>
</evidence>
<reference evidence="18" key="1">
    <citation type="submission" date="2019-11" db="EMBL/GenBank/DDBJ databases">
        <authorList>
            <person name="Feng L."/>
        </authorList>
    </citation>
    <scope>NUCLEOTIDE SEQUENCE</scope>
    <source>
        <strain evidence="18">IbartlettiiLFYP30</strain>
    </source>
</reference>
<dbReference type="EMBL" id="JAJBMB010000004">
    <property type="protein sequence ID" value="MCB5445701.1"/>
    <property type="molecule type" value="Genomic_DNA"/>
</dbReference>
<dbReference type="GO" id="GO:0000105">
    <property type="term" value="P:L-histidine biosynthetic process"/>
    <property type="evidence" value="ECO:0007669"/>
    <property type="project" value="UniProtKB-UniRule"/>
</dbReference>
<dbReference type="SUPFAM" id="SSF53850">
    <property type="entry name" value="Periplasmic binding protein-like II"/>
    <property type="match status" value="1"/>
</dbReference>
<comment type="pathway">
    <text evidence="3 15">Amino-acid biosynthesis; L-histidine biosynthesis; L-histidine from 5-phospho-alpha-D-ribose 1-diphosphate: step 1/9.</text>
</comment>
<sequence length="216" mass="24518">MDNLTIAIAKGRIEKDIYRRLEALNMEKWIDRDSRKLIFTDEENHITYIHVKPSDVVTYVEKGVADLGIVGKDTILENENESEVYELYDLGFGKCKFSVAGMKGKKDKYLTSENLKVATKYPVIAKNFFKSRGQKIDIIKLNGSVELGPIVGLSDVIVDLVETGNTIKANGLEVYEDLFDISARIIANRVSYKFNYDKIQKIIDLFDSTVKASDYK</sequence>
<feature type="domain" description="ATP phosphoribosyltransferase catalytic" evidence="16">
    <location>
        <begin position="52"/>
        <end position="205"/>
    </location>
</feature>
<dbReference type="HAMAP" id="MF_01018">
    <property type="entry name" value="HisG_Short"/>
    <property type="match status" value="1"/>
</dbReference>
<dbReference type="GO" id="GO:0005737">
    <property type="term" value="C:cytoplasm"/>
    <property type="evidence" value="ECO:0007669"/>
    <property type="project" value="UniProtKB-SubCell"/>
</dbReference>
<reference evidence="17 19" key="2">
    <citation type="submission" date="2021-10" db="EMBL/GenBank/DDBJ databases">
        <title>Collection of gut derived symbiotic bacterial strains cultured from healthy donors.</title>
        <authorList>
            <person name="Lin H."/>
            <person name="Littmann E."/>
            <person name="Claire K."/>
            <person name="Pamer E."/>
        </authorList>
    </citation>
    <scope>NUCLEOTIDE SEQUENCE [LARGE SCALE GENOMIC DNA]</scope>
    <source>
        <strain evidence="17 19">MSK.17.68</strain>
    </source>
</reference>
<evidence type="ECO:0000313" key="17">
    <source>
        <dbReference type="EMBL" id="MCB5445701.1"/>
    </source>
</evidence>
<comment type="similarity">
    <text evidence="4 15">Belongs to the ATP phosphoribosyltransferase family. Short subfamily.</text>
</comment>
<keyword evidence="19" id="KW-1185">Reference proteome</keyword>
<organism evidence="18">
    <name type="scientific">Intestinibacter bartlettii</name>
    <dbReference type="NCBI Taxonomy" id="261299"/>
    <lineage>
        <taxon>Bacteria</taxon>
        <taxon>Bacillati</taxon>
        <taxon>Bacillota</taxon>
        <taxon>Clostridia</taxon>
        <taxon>Peptostreptococcales</taxon>
        <taxon>Peptostreptococcaceae</taxon>
        <taxon>Intestinibacter</taxon>
    </lineage>
</organism>
<dbReference type="FunFam" id="3.40.190.10:FF:000008">
    <property type="entry name" value="ATP phosphoribosyltransferase"/>
    <property type="match status" value="1"/>
</dbReference>
<accession>A0A6N3E8N4</accession>
<keyword evidence="10 15" id="KW-0808">Transferase</keyword>
<dbReference type="PANTHER" id="PTHR21403:SF8">
    <property type="entry name" value="ATP PHOSPHORIBOSYLTRANSFERASE"/>
    <property type="match status" value="1"/>
</dbReference>
<dbReference type="Gene3D" id="3.40.190.10">
    <property type="entry name" value="Periplasmic binding protein-like II"/>
    <property type="match status" value="2"/>
</dbReference>
<evidence type="ECO:0000256" key="11">
    <source>
        <dbReference type="ARBA" id="ARBA00022741"/>
    </source>
</evidence>
<dbReference type="PANTHER" id="PTHR21403">
    <property type="entry name" value="ATP PHOSPHORIBOSYLTRANSFERASE ATP-PRTASE"/>
    <property type="match status" value="1"/>
</dbReference>
<dbReference type="UniPathway" id="UPA00031">
    <property type="reaction ID" value="UER00006"/>
</dbReference>
<comment type="function">
    <text evidence="14 15">Catalyzes the condensation of ATP and 5-phosphoribose 1-diphosphate to form N'-(5'-phosphoribosyl)-ATP (PR-ATP). Has a crucial role in the pathway because the rate of histidine biosynthesis seems to be controlled primarily by regulation of HisG enzymatic activity.</text>
</comment>
<evidence type="ECO:0000256" key="2">
    <source>
        <dbReference type="ARBA" id="ARBA00004496"/>
    </source>
</evidence>
<comment type="subcellular location">
    <subcellularLocation>
        <location evidence="2 15">Cytoplasm</location>
    </subcellularLocation>
</comment>
<evidence type="ECO:0000256" key="5">
    <source>
        <dbReference type="ARBA" id="ARBA00011946"/>
    </source>
</evidence>
<keyword evidence="7 15" id="KW-0963">Cytoplasm</keyword>
<dbReference type="RefSeq" id="WP_039905984.1">
    <property type="nucleotide sequence ID" value="NZ_BAABXU010000001.1"/>
</dbReference>
<keyword evidence="8 15" id="KW-0028">Amino-acid biosynthesis</keyword>
<dbReference type="Proteomes" id="UP001299409">
    <property type="component" value="Unassembled WGS sequence"/>
</dbReference>
<protein>
    <recommendedName>
        <fullName evidence="6 15">ATP phosphoribosyltransferase</fullName>
        <shortName evidence="15">ATP-PRT</shortName>
        <shortName evidence="15">ATP-PRTase</shortName>
        <ecNumber evidence="5 15">2.4.2.17</ecNumber>
    </recommendedName>
</protein>
<evidence type="ECO:0000256" key="15">
    <source>
        <dbReference type="HAMAP-Rule" id="MF_01018"/>
    </source>
</evidence>
<dbReference type="NCBIfam" id="TIGR00070">
    <property type="entry name" value="hisG"/>
    <property type="match status" value="1"/>
</dbReference>
<evidence type="ECO:0000259" key="16">
    <source>
        <dbReference type="Pfam" id="PF01634"/>
    </source>
</evidence>
<dbReference type="Pfam" id="PF01634">
    <property type="entry name" value="HisG"/>
    <property type="match status" value="1"/>
</dbReference>
<proteinExistence type="inferred from homology"/>
<dbReference type="GO" id="GO:0003879">
    <property type="term" value="F:ATP phosphoribosyltransferase activity"/>
    <property type="evidence" value="ECO:0007669"/>
    <property type="project" value="UniProtKB-UniRule"/>
</dbReference>
<dbReference type="InterPro" id="IPR013820">
    <property type="entry name" value="ATP_PRibTrfase_cat"/>
</dbReference>
<keyword evidence="11 15" id="KW-0547">Nucleotide-binding</keyword>
<gene>
    <name evidence="15 18" type="primary">hisG</name>
    <name evidence="18" type="ORF">IBLFYP30_02469</name>
    <name evidence="17" type="ORF">LIP50_05725</name>
</gene>
<name>A0A6N3E8N4_9FIRM</name>
<evidence type="ECO:0000256" key="10">
    <source>
        <dbReference type="ARBA" id="ARBA00022679"/>
    </source>
</evidence>
<keyword evidence="12 15" id="KW-0067">ATP-binding</keyword>
<keyword evidence="9 15" id="KW-0328">Glycosyltransferase</keyword>
<evidence type="ECO:0000256" key="6">
    <source>
        <dbReference type="ARBA" id="ARBA00020998"/>
    </source>
</evidence>
<dbReference type="InterPro" id="IPR024893">
    <property type="entry name" value="ATP_PRibTrfase_HisG_short"/>
</dbReference>